<proteinExistence type="predicted"/>
<name>A0A5C4SPM3_9FLAO</name>
<dbReference type="InterPro" id="IPR014966">
    <property type="entry name" value="FRG-dom"/>
</dbReference>
<accession>A0A5C4SPM3</accession>
<gene>
    <name evidence="2" type="ORF">FGF67_03610</name>
</gene>
<evidence type="ECO:0000259" key="1">
    <source>
        <dbReference type="SMART" id="SM00901"/>
    </source>
</evidence>
<dbReference type="Pfam" id="PF08867">
    <property type="entry name" value="FRG"/>
    <property type="match status" value="1"/>
</dbReference>
<evidence type="ECO:0000313" key="2">
    <source>
        <dbReference type="EMBL" id="TNJ46090.1"/>
    </source>
</evidence>
<dbReference type="OrthoDB" id="9816036at2"/>
<dbReference type="AlphaFoldDB" id="A0A5C4SPM3"/>
<reference evidence="2 3" key="1">
    <citation type="submission" date="2019-05" db="EMBL/GenBank/DDBJ databases">
        <title>Tamlana fucoidanivorans sp. nov., isolated from the surface of algae collected from Fujian province in China.</title>
        <authorList>
            <person name="Li J."/>
        </authorList>
    </citation>
    <scope>NUCLEOTIDE SEQUENCE [LARGE SCALE GENOMIC DNA]</scope>
    <source>
        <strain evidence="2 3">CW2-9</strain>
    </source>
</reference>
<organism evidence="2 3">
    <name type="scientific">Allotamlana fucoidanivorans</name>
    <dbReference type="NCBI Taxonomy" id="2583814"/>
    <lineage>
        <taxon>Bacteria</taxon>
        <taxon>Pseudomonadati</taxon>
        <taxon>Bacteroidota</taxon>
        <taxon>Flavobacteriia</taxon>
        <taxon>Flavobacteriales</taxon>
        <taxon>Flavobacteriaceae</taxon>
        <taxon>Allotamlana</taxon>
    </lineage>
</organism>
<evidence type="ECO:0000313" key="3">
    <source>
        <dbReference type="Proteomes" id="UP000308713"/>
    </source>
</evidence>
<dbReference type="RefSeq" id="WP_139695105.1">
    <property type="nucleotide sequence ID" value="NZ_CP074074.1"/>
</dbReference>
<dbReference type="SMART" id="SM00901">
    <property type="entry name" value="FRG"/>
    <property type="match status" value="1"/>
</dbReference>
<dbReference type="Proteomes" id="UP000308713">
    <property type="component" value="Unassembled WGS sequence"/>
</dbReference>
<dbReference type="EMBL" id="VDCS01000003">
    <property type="protein sequence ID" value="TNJ46090.1"/>
    <property type="molecule type" value="Genomic_DNA"/>
</dbReference>
<comment type="caution">
    <text evidence="2">The sequence shown here is derived from an EMBL/GenBank/DDBJ whole genome shotgun (WGS) entry which is preliminary data.</text>
</comment>
<sequence length="483" mass="57768">MSQTYEVKNIAEALKLAKQFQRIEKYNLFRGQAQNWEVIPTAGRLSKKQFEKSIEQIERIFTFFNIDKTLKKYCTNVDYYFAIAQHYGIPTNYIDFTQSIDVAFYFATNSQSNKIGEYCSIICLNEYDFEDFIQIIKVLYDRENVVPSYISRVEVDNLWRLQAQKGCFLFTPYHQIEQYYPFDRIIFPYTESYNKIKKADIYPERKSELEIILDGFFDTEKRIEGLNRINNLAKQLKSPIISIPNNNQYEILEKKEVHKSWYSYTYQKWKHSFKEEWKSSKNEKQIQIHILQKFVNDEFIETIKANLTREFKNKRIDKKTPLIFDFSVKPILSKKNSRIISVNCRNIWDGTRNLPYSIEDILSILTTYLSLELQDIFTQDSEELILLEMANKYGSRVRFKTKKNNIISYFRNDLNDIILKKLPRPIPAELLLHLNKPRYVFDFKKLIEFFKTEAIANQVFYNRENKFPVIFYTPVQIDILGYA</sequence>
<protein>
    <submittedName>
        <fullName evidence="2">FRG domain-containing protein</fullName>
    </submittedName>
</protein>
<feature type="domain" description="FRG" evidence="1">
    <location>
        <begin position="23"/>
        <end position="116"/>
    </location>
</feature>
<keyword evidence="3" id="KW-1185">Reference proteome</keyword>